<dbReference type="PANTHER" id="PTHR11274:SF0">
    <property type="entry name" value="GENERAL TRANSCRIPTION AND DNA REPAIR FACTOR IIH HELICASE SUBUNIT XPB"/>
    <property type="match status" value="1"/>
</dbReference>
<keyword evidence="4" id="KW-0067">ATP-binding</keyword>
<proteinExistence type="predicted"/>
<reference evidence="6" key="1">
    <citation type="journal article" date="2015" name="Nature">
        <title>Complex archaea that bridge the gap between prokaryotes and eukaryotes.</title>
        <authorList>
            <person name="Spang A."/>
            <person name="Saw J.H."/>
            <person name="Jorgensen S.L."/>
            <person name="Zaremba-Niedzwiedzka K."/>
            <person name="Martijn J."/>
            <person name="Lind A.E."/>
            <person name="van Eijk R."/>
            <person name="Schleper C."/>
            <person name="Guy L."/>
            <person name="Ettema T.J."/>
        </authorList>
    </citation>
    <scope>NUCLEOTIDE SEQUENCE</scope>
</reference>
<sequence length="462" mass="52566">MPKRRILPLKNDTAYKIFDLLLPKKLVNVQVVKNSLTFFPSTGTVRSIAIWKETDTHLIVPRNFYTQEQLLKAGIPFVDISVYKEFEKVNVHSSIEPRDDIQREALKAIRGKEGTLVLACGRGKTAISLKEALIAPTHPIIVVVNKTQLMSQWSNEIEKLTLWDKRDIGLVSGTKSINDKNFLKPIVIAMIHTLASSRGKVSMRYRLRFGTAIYDEAHHVAAEVFSRAANLFIGRRLGITATHERSDGMEKIYQYHLGEPLYINLEQPLKINIRFLRTKTEVKNLDDYVNLDTGRIISSKIVKFVLEDEDRNSFILQEVMKAIKAGRTIMICTPTKAHAEYLHEQLTNLGVDAKLIYGVVGKGRRAKRQQDITEGKVLVATHELGYEALDKEELDTIFVTIPYSKPIFWRQLLGRAQREYEGKKDPLCIVFEDPLIAPTYSTAKKAKKVLAEMGYDFISIKV</sequence>
<name>A0A0F9XHM7_9ZZZZ</name>
<evidence type="ECO:0000256" key="4">
    <source>
        <dbReference type="ARBA" id="ARBA00022840"/>
    </source>
</evidence>
<dbReference type="GO" id="GO:0003677">
    <property type="term" value="F:DNA binding"/>
    <property type="evidence" value="ECO:0007669"/>
    <property type="project" value="InterPro"/>
</dbReference>
<dbReference type="Pfam" id="PF04851">
    <property type="entry name" value="ResIII"/>
    <property type="match status" value="1"/>
</dbReference>
<keyword evidence="3" id="KW-0347">Helicase</keyword>
<dbReference type="SUPFAM" id="SSF52540">
    <property type="entry name" value="P-loop containing nucleoside triphosphate hydrolases"/>
    <property type="match status" value="1"/>
</dbReference>
<dbReference type="PROSITE" id="PS51192">
    <property type="entry name" value="HELICASE_ATP_BIND_1"/>
    <property type="match status" value="1"/>
</dbReference>
<dbReference type="SMART" id="SM00487">
    <property type="entry name" value="DEXDc"/>
    <property type="match status" value="1"/>
</dbReference>
<evidence type="ECO:0000256" key="2">
    <source>
        <dbReference type="ARBA" id="ARBA00022801"/>
    </source>
</evidence>
<dbReference type="AlphaFoldDB" id="A0A0F9XHM7"/>
<accession>A0A0F9XHM7</accession>
<gene>
    <name evidence="6" type="ORF">LCGC14_0147180</name>
</gene>
<dbReference type="InterPro" id="IPR050615">
    <property type="entry name" value="ATP-dep_DNA_Helicase"/>
</dbReference>
<evidence type="ECO:0000313" key="6">
    <source>
        <dbReference type="EMBL" id="KKN98606.1"/>
    </source>
</evidence>
<evidence type="ECO:0000256" key="3">
    <source>
        <dbReference type="ARBA" id="ARBA00022806"/>
    </source>
</evidence>
<organism evidence="6">
    <name type="scientific">marine sediment metagenome</name>
    <dbReference type="NCBI Taxonomy" id="412755"/>
    <lineage>
        <taxon>unclassified sequences</taxon>
        <taxon>metagenomes</taxon>
        <taxon>ecological metagenomes</taxon>
    </lineage>
</organism>
<comment type="caution">
    <text evidence="6">The sequence shown here is derived from an EMBL/GenBank/DDBJ whole genome shotgun (WGS) entry which is preliminary data.</text>
</comment>
<dbReference type="InterPro" id="IPR014001">
    <property type="entry name" value="Helicase_ATP-bd"/>
</dbReference>
<dbReference type="GO" id="GO:0016787">
    <property type="term" value="F:hydrolase activity"/>
    <property type="evidence" value="ECO:0007669"/>
    <property type="project" value="UniProtKB-KW"/>
</dbReference>
<dbReference type="Gene3D" id="3.40.50.300">
    <property type="entry name" value="P-loop containing nucleotide triphosphate hydrolases"/>
    <property type="match status" value="2"/>
</dbReference>
<feature type="domain" description="Helicase ATP-binding" evidence="5">
    <location>
        <begin position="105"/>
        <end position="261"/>
    </location>
</feature>
<keyword evidence="2" id="KW-0378">Hydrolase</keyword>
<dbReference type="GO" id="GO:0005524">
    <property type="term" value="F:ATP binding"/>
    <property type="evidence" value="ECO:0007669"/>
    <property type="project" value="UniProtKB-KW"/>
</dbReference>
<evidence type="ECO:0000256" key="1">
    <source>
        <dbReference type="ARBA" id="ARBA00022741"/>
    </source>
</evidence>
<dbReference type="InterPro" id="IPR027417">
    <property type="entry name" value="P-loop_NTPase"/>
</dbReference>
<dbReference type="GO" id="GO:0004386">
    <property type="term" value="F:helicase activity"/>
    <property type="evidence" value="ECO:0007669"/>
    <property type="project" value="UniProtKB-KW"/>
</dbReference>
<evidence type="ECO:0000259" key="5">
    <source>
        <dbReference type="PROSITE" id="PS51192"/>
    </source>
</evidence>
<dbReference type="EMBL" id="LAZR01000051">
    <property type="protein sequence ID" value="KKN98606.1"/>
    <property type="molecule type" value="Genomic_DNA"/>
</dbReference>
<protein>
    <recommendedName>
        <fullName evidence="5">Helicase ATP-binding domain-containing protein</fullName>
    </recommendedName>
</protein>
<dbReference type="InterPro" id="IPR006935">
    <property type="entry name" value="Helicase/UvrB_N"/>
</dbReference>
<keyword evidence="1" id="KW-0547">Nucleotide-binding</keyword>
<dbReference type="PANTHER" id="PTHR11274">
    <property type="entry name" value="RAD25/XP-B DNA REPAIR HELICASE"/>
    <property type="match status" value="1"/>
</dbReference>